<dbReference type="EMBL" id="FQWL01000001">
    <property type="protein sequence ID" value="SHG35590.1"/>
    <property type="molecule type" value="Genomic_DNA"/>
</dbReference>
<keyword evidence="7" id="KW-1185">Reference proteome</keyword>
<evidence type="ECO:0000313" key="6">
    <source>
        <dbReference type="EMBL" id="SHG35590.1"/>
    </source>
</evidence>
<dbReference type="InterPro" id="IPR032808">
    <property type="entry name" value="DoxX"/>
</dbReference>
<evidence type="ECO:0000256" key="2">
    <source>
        <dbReference type="ARBA" id="ARBA00022692"/>
    </source>
</evidence>
<dbReference type="Pfam" id="PF07681">
    <property type="entry name" value="DoxX"/>
    <property type="match status" value="1"/>
</dbReference>
<dbReference type="AlphaFoldDB" id="A0A1M5J5U5"/>
<evidence type="ECO:0000256" key="3">
    <source>
        <dbReference type="ARBA" id="ARBA00022989"/>
    </source>
</evidence>
<organism evidence="6 7">
    <name type="scientific">Flagellimonas flava</name>
    <dbReference type="NCBI Taxonomy" id="570519"/>
    <lineage>
        <taxon>Bacteria</taxon>
        <taxon>Pseudomonadati</taxon>
        <taxon>Bacteroidota</taxon>
        <taxon>Flavobacteriia</taxon>
        <taxon>Flavobacteriales</taxon>
        <taxon>Flavobacteriaceae</taxon>
        <taxon>Flagellimonas</taxon>
    </lineage>
</organism>
<dbReference type="Proteomes" id="UP000184532">
    <property type="component" value="Unassembled WGS sequence"/>
</dbReference>
<dbReference type="OrthoDB" id="8161897at2"/>
<feature type="transmembrane region" description="Helical" evidence="5">
    <location>
        <begin position="97"/>
        <end position="117"/>
    </location>
</feature>
<protein>
    <submittedName>
        <fullName evidence="6">DoxX-like family protein</fullName>
    </submittedName>
</protein>
<keyword evidence="4 5" id="KW-0472">Membrane</keyword>
<reference evidence="7" key="1">
    <citation type="submission" date="2016-11" db="EMBL/GenBank/DDBJ databases">
        <authorList>
            <person name="Varghese N."/>
            <person name="Submissions S."/>
        </authorList>
    </citation>
    <scope>NUCLEOTIDE SEQUENCE [LARGE SCALE GENOMIC DNA]</scope>
    <source>
        <strain evidence="7">DSM 22638</strain>
    </source>
</reference>
<sequence length="127" mass="13970">MKNSISWILRLAAAIILLQTLFFKFTGAPESIYIFEQVGMEPWGRYGSGIVELVASVLLLWPRTVGLGALLGIGVISGAIFFHLTSLGIEVQGDGGLLFYLAMVVFVCCAILLRLFWGQVKEILPFF</sequence>
<evidence type="ECO:0000313" key="7">
    <source>
        <dbReference type="Proteomes" id="UP000184532"/>
    </source>
</evidence>
<name>A0A1M5J5U5_9FLAO</name>
<proteinExistence type="predicted"/>
<keyword evidence="2 5" id="KW-0812">Transmembrane</keyword>
<accession>A0A1M5J5U5</accession>
<evidence type="ECO:0000256" key="4">
    <source>
        <dbReference type="ARBA" id="ARBA00023136"/>
    </source>
</evidence>
<keyword evidence="3 5" id="KW-1133">Transmembrane helix</keyword>
<feature type="transmembrane region" description="Helical" evidence="5">
    <location>
        <begin position="68"/>
        <end position="85"/>
    </location>
</feature>
<gene>
    <name evidence="6" type="ORF">SAMN04488116_1129</name>
</gene>
<dbReference type="STRING" id="570519.SAMN04488116_1129"/>
<comment type="subcellular location">
    <subcellularLocation>
        <location evidence="1">Membrane</location>
        <topology evidence="1">Multi-pass membrane protein</topology>
    </subcellularLocation>
</comment>
<dbReference type="RefSeq" id="WP_073176946.1">
    <property type="nucleotide sequence ID" value="NZ_FQWL01000001.1"/>
</dbReference>
<evidence type="ECO:0000256" key="5">
    <source>
        <dbReference type="SAM" id="Phobius"/>
    </source>
</evidence>
<dbReference type="GO" id="GO:0016020">
    <property type="term" value="C:membrane"/>
    <property type="evidence" value="ECO:0007669"/>
    <property type="project" value="UniProtKB-SubCell"/>
</dbReference>
<evidence type="ECO:0000256" key="1">
    <source>
        <dbReference type="ARBA" id="ARBA00004141"/>
    </source>
</evidence>